<dbReference type="InterPro" id="IPR001878">
    <property type="entry name" value="Znf_CCHC"/>
</dbReference>
<dbReference type="Proteomes" id="UP000076761">
    <property type="component" value="Unassembled WGS sequence"/>
</dbReference>
<keyword evidence="2" id="KW-0863">Zinc-finger</keyword>
<feature type="region of interest" description="Disordered" evidence="3">
    <location>
        <begin position="261"/>
        <end position="282"/>
    </location>
</feature>
<keyword evidence="2" id="KW-0479">Metal-binding</keyword>
<reference evidence="6 7" key="1">
    <citation type="journal article" date="2016" name="Mol. Biol. Evol.">
        <title>Comparative Genomics of Early-Diverging Mushroom-Forming Fungi Provides Insights into the Origins of Lignocellulose Decay Capabilities.</title>
        <authorList>
            <person name="Nagy L.G."/>
            <person name="Riley R."/>
            <person name="Tritt A."/>
            <person name="Adam C."/>
            <person name="Daum C."/>
            <person name="Floudas D."/>
            <person name="Sun H."/>
            <person name="Yadav J.S."/>
            <person name="Pangilinan J."/>
            <person name="Larsson K.H."/>
            <person name="Matsuura K."/>
            <person name="Barry K."/>
            <person name="Labutti K."/>
            <person name="Kuo R."/>
            <person name="Ohm R.A."/>
            <person name="Bhattacharya S.S."/>
            <person name="Shirouzu T."/>
            <person name="Yoshinaga Y."/>
            <person name="Martin F.M."/>
            <person name="Grigoriev I.V."/>
            <person name="Hibbett D.S."/>
        </authorList>
    </citation>
    <scope>NUCLEOTIDE SEQUENCE [LARGE SCALE GENOMIC DNA]</scope>
    <source>
        <strain evidence="6 7">HHB14362 ss-1</strain>
    </source>
</reference>
<evidence type="ECO:0000313" key="7">
    <source>
        <dbReference type="Proteomes" id="UP000076761"/>
    </source>
</evidence>
<evidence type="ECO:0000313" key="6">
    <source>
        <dbReference type="EMBL" id="KZT25239.1"/>
    </source>
</evidence>
<dbReference type="PROSITE" id="PS50158">
    <property type="entry name" value="ZF_CCHC"/>
    <property type="match status" value="1"/>
</dbReference>
<evidence type="ECO:0008006" key="8">
    <source>
        <dbReference type="Google" id="ProtNLM"/>
    </source>
</evidence>
<dbReference type="GO" id="GO:0006397">
    <property type="term" value="P:mRNA processing"/>
    <property type="evidence" value="ECO:0007669"/>
    <property type="project" value="UniProtKB-KW"/>
</dbReference>
<dbReference type="AlphaFoldDB" id="A0A165SJ76"/>
<sequence length="388" mass="41872">MSTHQHLGLNLEYVPELYPPTGTQNTAGSHSGNTTANPAFLPANVPLDAELAHTQARVRELEQLLRSRSQVPTNPMIADPMTILAAQRDAAESGGEGKKPVALPDIEPGMKSNAFDLPVPPRVDAAFRDYRYVPYTALSDAARLRAAHGEEEFYLNRSGSWTAKGLDRRDERNITPINWQAASLVAEDRTRRYHGDARADALHNHHVIVMQLAGTHGWEVAVEYDIWQREAAANNVRHDLSGLDTSCLVVISTRSKTTGLTTGAMPAMAHSSTPGSNSSLKRGANATTMAAPLQKRARTDGRCFRCGNSGHFPAQCTNALTITGRPVAALVTDPSRSPNTLAAADGRHYCFNFAVSGNCRFGEQCQNVHACSICGNRSHGAGGCTRRA</sequence>
<evidence type="ECO:0000256" key="1">
    <source>
        <dbReference type="ARBA" id="ARBA00022664"/>
    </source>
</evidence>
<keyword evidence="2" id="KW-0862">Zinc</keyword>
<dbReference type="InterPro" id="IPR036875">
    <property type="entry name" value="Znf_CCHC_sf"/>
</dbReference>
<keyword evidence="1" id="KW-0507">mRNA processing</keyword>
<evidence type="ECO:0000256" key="2">
    <source>
        <dbReference type="PROSITE-ProRule" id="PRU00723"/>
    </source>
</evidence>
<feature type="compositionally biased region" description="Polar residues" evidence="3">
    <location>
        <begin position="270"/>
        <end position="282"/>
    </location>
</feature>
<dbReference type="SUPFAM" id="SSF57756">
    <property type="entry name" value="Retrovirus zinc finger-like domains"/>
    <property type="match status" value="1"/>
</dbReference>
<feature type="compositionally biased region" description="Polar residues" evidence="3">
    <location>
        <begin position="21"/>
        <end position="37"/>
    </location>
</feature>
<dbReference type="GO" id="GO:0003676">
    <property type="term" value="F:nucleic acid binding"/>
    <property type="evidence" value="ECO:0007669"/>
    <property type="project" value="InterPro"/>
</dbReference>
<dbReference type="OrthoDB" id="3265128at2759"/>
<gene>
    <name evidence="6" type="ORF">NEOLEDRAFT_1134049</name>
</gene>
<feature type="domain" description="C3H1-type" evidence="4">
    <location>
        <begin position="349"/>
        <end position="372"/>
    </location>
</feature>
<protein>
    <recommendedName>
        <fullName evidence="8">C3H1-type domain-containing protein</fullName>
    </recommendedName>
</protein>
<evidence type="ECO:0000259" key="5">
    <source>
        <dbReference type="PROSITE" id="PS50158"/>
    </source>
</evidence>
<dbReference type="InParanoid" id="A0A165SJ76"/>
<dbReference type="GO" id="GO:0008270">
    <property type="term" value="F:zinc ion binding"/>
    <property type="evidence" value="ECO:0007669"/>
    <property type="project" value="UniProtKB-KW"/>
</dbReference>
<organism evidence="6 7">
    <name type="scientific">Neolentinus lepideus HHB14362 ss-1</name>
    <dbReference type="NCBI Taxonomy" id="1314782"/>
    <lineage>
        <taxon>Eukaryota</taxon>
        <taxon>Fungi</taxon>
        <taxon>Dikarya</taxon>
        <taxon>Basidiomycota</taxon>
        <taxon>Agaricomycotina</taxon>
        <taxon>Agaricomycetes</taxon>
        <taxon>Gloeophyllales</taxon>
        <taxon>Gloeophyllaceae</taxon>
        <taxon>Neolentinus</taxon>
    </lineage>
</organism>
<proteinExistence type="predicted"/>
<name>A0A165SJ76_9AGAM</name>
<dbReference type="PROSITE" id="PS50103">
    <property type="entry name" value="ZF_C3H1"/>
    <property type="match status" value="1"/>
</dbReference>
<accession>A0A165SJ76</accession>
<dbReference type="InterPro" id="IPR000571">
    <property type="entry name" value="Znf_CCCH"/>
</dbReference>
<dbReference type="SMART" id="SM00343">
    <property type="entry name" value="ZnF_C2HC"/>
    <property type="match status" value="2"/>
</dbReference>
<feature type="region of interest" description="Disordered" evidence="3">
    <location>
        <begin position="15"/>
        <end position="39"/>
    </location>
</feature>
<feature type="zinc finger region" description="C3H1-type" evidence="2">
    <location>
        <begin position="349"/>
        <end position="372"/>
    </location>
</feature>
<keyword evidence="7" id="KW-1185">Reference proteome</keyword>
<evidence type="ECO:0000259" key="4">
    <source>
        <dbReference type="PROSITE" id="PS50103"/>
    </source>
</evidence>
<evidence type="ECO:0000256" key="3">
    <source>
        <dbReference type="SAM" id="MobiDB-lite"/>
    </source>
</evidence>
<feature type="domain" description="CCHC-type" evidence="5">
    <location>
        <begin position="302"/>
        <end position="318"/>
    </location>
</feature>
<dbReference type="EMBL" id="KV425573">
    <property type="protein sequence ID" value="KZT25239.1"/>
    <property type="molecule type" value="Genomic_DNA"/>
</dbReference>